<dbReference type="AlphaFoldDB" id="A0AAW2D0H6"/>
<dbReference type="Proteomes" id="UP001459277">
    <property type="component" value="Unassembled WGS sequence"/>
</dbReference>
<reference evidence="1 2" key="1">
    <citation type="submission" date="2024-01" db="EMBL/GenBank/DDBJ databases">
        <title>A telomere-to-telomere, gap-free genome of sweet tea (Lithocarpus litseifolius).</title>
        <authorList>
            <person name="Zhou J."/>
        </authorList>
    </citation>
    <scope>NUCLEOTIDE SEQUENCE [LARGE SCALE GENOMIC DNA]</scope>
    <source>
        <strain evidence="1">Zhou-2022a</strain>
        <tissue evidence="1">Leaf</tissue>
    </source>
</reference>
<keyword evidence="2" id="KW-1185">Reference proteome</keyword>
<dbReference type="EMBL" id="JAZDWU010000005">
    <property type="protein sequence ID" value="KAL0003298.1"/>
    <property type="molecule type" value="Genomic_DNA"/>
</dbReference>
<evidence type="ECO:0000313" key="2">
    <source>
        <dbReference type="Proteomes" id="UP001459277"/>
    </source>
</evidence>
<accession>A0AAW2D0H6</accession>
<proteinExistence type="predicted"/>
<evidence type="ECO:0000313" key="1">
    <source>
        <dbReference type="EMBL" id="KAL0003298.1"/>
    </source>
</evidence>
<comment type="caution">
    <text evidence="1">The sequence shown here is derived from an EMBL/GenBank/DDBJ whole genome shotgun (WGS) entry which is preliminary data.</text>
</comment>
<protein>
    <submittedName>
        <fullName evidence="1">Uncharacterized protein</fullName>
    </submittedName>
</protein>
<sequence>MCLLKEQGGMGFRDLKTFNLALLAKQGWKLQNYSNSLFYQVFKAKYLPHTNFVDAITGSHPSYVWRSILVAQGIVRKGLRRRVGNGESIHIWQDSWLPSPTTYKVSSPVNLLPSDAKAGHGVLWMWFDRLLDAIRSPSLLEKVAAICWGIWKNRCEVRHRGHRRSSSDIARNSLVSLEEFQAANELFASPIVKEIIKWSPPPPPLGFRPIQIKRGWRNFLPNQGNRSGYGYS</sequence>
<name>A0AAW2D0H6_9ROSI</name>
<organism evidence="1 2">
    <name type="scientific">Lithocarpus litseifolius</name>
    <dbReference type="NCBI Taxonomy" id="425828"/>
    <lineage>
        <taxon>Eukaryota</taxon>
        <taxon>Viridiplantae</taxon>
        <taxon>Streptophyta</taxon>
        <taxon>Embryophyta</taxon>
        <taxon>Tracheophyta</taxon>
        <taxon>Spermatophyta</taxon>
        <taxon>Magnoliopsida</taxon>
        <taxon>eudicotyledons</taxon>
        <taxon>Gunneridae</taxon>
        <taxon>Pentapetalae</taxon>
        <taxon>rosids</taxon>
        <taxon>fabids</taxon>
        <taxon>Fagales</taxon>
        <taxon>Fagaceae</taxon>
        <taxon>Lithocarpus</taxon>
    </lineage>
</organism>
<gene>
    <name evidence="1" type="ORF">SO802_017079</name>
</gene>